<evidence type="ECO:0000256" key="4">
    <source>
        <dbReference type="SAM" id="MobiDB-lite"/>
    </source>
</evidence>
<dbReference type="SMART" id="SM00478">
    <property type="entry name" value="ENDO3c"/>
    <property type="match status" value="1"/>
</dbReference>
<dbReference type="InterPro" id="IPR000035">
    <property type="entry name" value="Alkylbase_DNA_glycsylse_CS"/>
</dbReference>
<dbReference type="EMBL" id="JAEOAQ010000003">
    <property type="protein sequence ID" value="KAG5419129.1"/>
    <property type="molecule type" value="Genomic_DNA"/>
</dbReference>
<keyword evidence="7" id="KW-1185">Reference proteome</keyword>
<dbReference type="GO" id="GO:0006307">
    <property type="term" value="P:DNA alkylation repair"/>
    <property type="evidence" value="ECO:0007669"/>
    <property type="project" value="TreeGrafter"/>
</dbReference>
<keyword evidence="2" id="KW-0227">DNA damage</keyword>
<dbReference type="SUPFAM" id="SSF48150">
    <property type="entry name" value="DNA-glycosylase"/>
    <property type="match status" value="1"/>
</dbReference>
<comment type="similarity">
    <text evidence="1">Belongs to the alkylbase DNA glycosidase AlkA family.</text>
</comment>
<dbReference type="Proteomes" id="UP000669133">
    <property type="component" value="Unassembled WGS sequence"/>
</dbReference>
<dbReference type="Gene3D" id="1.10.1670.40">
    <property type="match status" value="1"/>
</dbReference>
<dbReference type="InterPro" id="IPR011257">
    <property type="entry name" value="DNA_glycosylase"/>
</dbReference>
<gene>
    <name evidence="6" type="ORF">I9W82_002896</name>
</gene>
<dbReference type="CDD" id="cd00056">
    <property type="entry name" value="ENDO3c"/>
    <property type="match status" value="1"/>
</dbReference>
<dbReference type="InterPro" id="IPR051912">
    <property type="entry name" value="Alkylbase_DNA_Glycosylase/TA"/>
</dbReference>
<protein>
    <submittedName>
        <fullName evidence="6">MAG1</fullName>
    </submittedName>
</protein>
<dbReference type="InterPro" id="IPR003265">
    <property type="entry name" value="HhH-GPD_domain"/>
</dbReference>
<comment type="caution">
    <text evidence="6">The sequence shown here is derived from an EMBL/GenBank/DDBJ whole genome shotgun (WGS) entry which is preliminary data.</text>
</comment>
<dbReference type="GO" id="GO:0005634">
    <property type="term" value="C:nucleus"/>
    <property type="evidence" value="ECO:0007669"/>
    <property type="project" value="TreeGrafter"/>
</dbReference>
<evidence type="ECO:0000256" key="3">
    <source>
        <dbReference type="ARBA" id="ARBA00023204"/>
    </source>
</evidence>
<evidence type="ECO:0000256" key="1">
    <source>
        <dbReference type="ARBA" id="ARBA00010817"/>
    </source>
</evidence>
<feature type="region of interest" description="Disordered" evidence="4">
    <location>
        <begin position="1"/>
        <end position="63"/>
    </location>
</feature>
<accession>A0A8H7ZFD0</accession>
<dbReference type="PROSITE" id="PS00516">
    <property type="entry name" value="ALKYLBASE_DNA_GLYCOS"/>
    <property type="match status" value="1"/>
</dbReference>
<dbReference type="PANTHER" id="PTHR43003">
    <property type="entry name" value="DNA-3-METHYLADENINE GLYCOSYLASE"/>
    <property type="match status" value="1"/>
</dbReference>
<evidence type="ECO:0000313" key="6">
    <source>
        <dbReference type="EMBL" id="KAG5419129.1"/>
    </source>
</evidence>
<dbReference type="PANTHER" id="PTHR43003:SF5">
    <property type="entry name" value="DNA-3-METHYLADENINE GLYCOSYLASE"/>
    <property type="match status" value="1"/>
</dbReference>
<dbReference type="GO" id="GO:0043916">
    <property type="term" value="F:DNA-7-methylguanine glycosylase activity"/>
    <property type="evidence" value="ECO:0007669"/>
    <property type="project" value="TreeGrafter"/>
</dbReference>
<feature type="domain" description="HhH-GPD" evidence="5">
    <location>
        <begin position="157"/>
        <end position="336"/>
    </location>
</feature>
<sequence length="363" mass="40806">MGPITRSNKSGLRTAENTSQVYPLATDVPTDIKKKSKSNGVSKVKSKPKPKPLPKTPKNPSQLVEKTDEALKLGQVQQDAQLEIPSDLTLPQEFVDYHTPGFIKGIEYCIKVDPSLYPIVTRENFTGFGSKAFDDKLAKADDDKIHLFWYSLVRSVIAQQVSGAAAKSIEGKFKNLFQAKGEPIPTAKATLGMTDEELKSVGLSRPKVKYVQHISQVFSDPNDNLTSLDFYRNATVDEIYNELCKLKGIGLWSAKMFVIFTLEELDVFAEDDLGIARGMAKYLEQRPHVLAKAKQEVAQDESKQAGLKKRSKFFNKSDSKRTWKPIHDVYVLHVAEKFKPFRSAFMMVLWRLSSTNIDVLDKD</sequence>
<dbReference type="GO" id="GO:0032993">
    <property type="term" value="C:protein-DNA complex"/>
    <property type="evidence" value="ECO:0007669"/>
    <property type="project" value="TreeGrafter"/>
</dbReference>
<organism evidence="6 7">
    <name type="scientific">Candida metapsilosis</name>
    <dbReference type="NCBI Taxonomy" id="273372"/>
    <lineage>
        <taxon>Eukaryota</taxon>
        <taxon>Fungi</taxon>
        <taxon>Dikarya</taxon>
        <taxon>Ascomycota</taxon>
        <taxon>Saccharomycotina</taxon>
        <taxon>Pichiomycetes</taxon>
        <taxon>Debaryomycetaceae</taxon>
        <taxon>Candida/Lodderomyces clade</taxon>
        <taxon>Candida</taxon>
    </lineage>
</organism>
<feature type="compositionally biased region" description="Polar residues" evidence="4">
    <location>
        <begin position="1"/>
        <end position="21"/>
    </location>
</feature>
<evidence type="ECO:0000313" key="7">
    <source>
        <dbReference type="Proteomes" id="UP000669133"/>
    </source>
</evidence>
<dbReference type="GO" id="GO:0008725">
    <property type="term" value="F:DNA-3-methyladenine glycosylase activity"/>
    <property type="evidence" value="ECO:0007669"/>
    <property type="project" value="TreeGrafter"/>
</dbReference>
<dbReference type="RefSeq" id="XP_067548245.1">
    <property type="nucleotide sequence ID" value="XM_067691801.1"/>
</dbReference>
<evidence type="ECO:0000256" key="2">
    <source>
        <dbReference type="ARBA" id="ARBA00022763"/>
    </source>
</evidence>
<name>A0A8H7ZFD0_9ASCO</name>
<dbReference type="OrthoDB" id="415889at2759"/>
<dbReference type="GeneID" id="93651525"/>
<dbReference type="Pfam" id="PF00730">
    <property type="entry name" value="HhH-GPD"/>
    <property type="match status" value="1"/>
</dbReference>
<dbReference type="AlphaFoldDB" id="A0A8H7ZFD0"/>
<reference evidence="6 7" key="1">
    <citation type="submission" date="2020-12" db="EMBL/GenBank/DDBJ databases">
        <title>Effect of drift, selection, and recombination on the evolution of hybrid genomes in Candida yeast pathogens.</title>
        <authorList>
            <person name="Mixao V."/>
            <person name="Ksiezopolska E."/>
            <person name="Saus E."/>
            <person name="Boekhout T."/>
            <person name="Gacser A."/>
            <person name="Gabaldon T."/>
        </authorList>
    </citation>
    <scope>NUCLEOTIDE SEQUENCE [LARGE SCALE GENOMIC DNA]</scope>
    <source>
        <strain evidence="6 7">BP57</strain>
    </source>
</reference>
<evidence type="ECO:0000259" key="5">
    <source>
        <dbReference type="SMART" id="SM00478"/>
    </source>
</evidence>
<dbReference type="Gene3D" id="1.10.340.30">
    <property type="entry name" value="Hypothetical protein, domain 2"/>
    <property type="match status" value="1"/>
</dbReference>
<dbReference type="GO" id="GO:0006285">
    <property type="term" value="P:base-excision repair, AP site formation"/>
    <property type="evidence" value="ECO:0007669"/>
    <property type="project" value="TreeGrafter"/>
</dbReference>
<dbReference type="GO" id="GO:0032131">
    <property type="term" value="F:alkylated DNA binding"/>
    <property type="evidence" value="ECO:0007669"/>
    <property type="project" value="TreeGrafter"/>
</dbReference>
<keyword evidence="3" id="KW-0234">DNA repair</keyword>
<proteinExistence type="inferred from homology"/>